<accession>A0A139HJ20</accession>
<evidence type="ECO:0000313" key="2">
    <source>
        <dbReference type="EMBL" id="KXT02481.1"/>
    </source>
</evidence>
<evidence type="ECO:0000256" key="1">
    <source>
        <dbReference type="SAM" id="MobiDB-lite"/>
    </source>
</evidence>
<reference evidence="2 3" key="1">
    <citation type="submission" date="2015-07" db="EMBL/GenBank/DDBJ databases">
        <title>Comparative genomics of the Sigatoka disease complex on banana suggests a link between parallel evolutionary changes in Pseudocercospora fijiensis and Pseudocercospora eumusae and increased virulence on the banana host.</title>
        <authorList>
            <person name="Chang T.-C."/>
            <person name="Salvucci A."/>
            <person name="Crous P.W."/>
            <person name="Stergiopoulos I."/>
        </authorList>
    </citation>
    <scope>NUCLEOTIDE SEQUENCE [LARGE SCALE GENOMIC DNA]</scope>
    <source>
        <strain evidence="2 3">CBS 114824</strain>
    </source>
</reference>
<comment type="caution">
    <text evidence="2">The sequence shown here is derived from an EMBL/GenBank/DDBJ whole genome shotgun (WGS) entry which is preliminary data.</text>
</comment>
<dbReference type="AlphaFoldDB" id="A0A139HJ20"/>
<sequence length="163" mass="17814">MFSIAECVFSTRPSPLLESSQKSELRFRRRVPITVPVPSTTQGISISCCANFDSLLQRNATHRIASHRPRPRRRGPSHPFAPLLAIYIHERHQPSSGALRDSSSRVGETVDDILAHSNTPTLAHQRRSPYRDATRQKEGKGNGKGPGPGPGPGPVRASDRPGV</sequence>
<feature type="region of interest" description="Disordered" evidence="1">
    <location>
        <begin position="114"/>
        <end position="163"/>
    </location>
</feature>
<protein>
    <submittedName>
        <fullName evidence="2">Uncharacterized protein</fullName>
    </submittedName>
</protein>
<keyword evidence="3" id="KW-1185">Reference proteome</keyword>
<evidence type="ECO:0000313" key="3">
    <source>
        <dbReference type="Proteomes" id="UP000070133"/>
    </source>
</evidence>
<name>A0A139HJ20_9PEZI</name>
<gene>
    <name evidence="2" type="ORF">AC578_4201</name>
</gene>
<organism evidence="2 3">
    <name type="scientific">Pseudocercospora eumusae</name>
    <dbReference type="NCBI Taxonomy" id="321146"/>
    <lineage>
        <taxon>Eukaryota</taxon>
        <taxon>Fungi</taxon>
        <taxon>Dikarya</taxon>
        <taxon>Ascomycota</taxon>
        <taxon>Pezizomycotina</taxon>
        <taxon>Dothideomycetes</taxon>
        <taxon>Dothideomycetidae</taxon>
        <taxon>Mycosphaerellales</taxon>
        <taxon>Mycosphaerellaceae</taxon>
        <taxon>Pseudocercospora</taxon>
    </lineage>
</organism>
<dbReference type="EMBL" id="LFZN01000041">
    <property type="protein sequence ID" value="KXT02481.1"/>
    <property type="molecule type" value="Genomic_DNA"/>
</dbReference>
<dbReference type="Proteomes" id="UP000070133">
    <property type="component" value="Unassembled WGS sequence"/>
</dbReference>
<feature type="compositionally biased region" description="Basic and acidic residues" evidence="1">
    <location>
        <begin position="129"/>
        <end position="141"/>
    </location>
</feature>
<proteinExistence type="predicted"/>